<keyword evidence="1" id="KW-0472">Membrane</keyword>
<feature type="transmembrane region" description="Helical" evidence="1">
    <location>
        <begin position="232"/>
        <end position="253"/>
    </location>
</feature>
<dbReference type="OrthoDB" id="150031at2"/>
<evidence type="ECO:0000313" key="2">
    <source>
        <dbReference type="EMBL" id="GAP13823.1"/>
    </source>
</evidence>
<feature type="transmembrane region" description="Helical" evidence="1">
    <location>
        <begin position="198"/>
        <end position="220"/>
    </location>
</feature>
<feature type="transmembrane region" description="Helical" evidence="1">
    <location>
        <begin position="171"/>
        <end position="192"/>
    </location>
</feature>
<feature type="transmembrane region" description="Helical" evidence="1">
    <location>
        <begin position="130"/>
        <end position="151"/>
    </location>
</feature>
<feature type="transmembrane region" description="Helical" evidence="1">
    <location>
        <begin position="95"/>
        <end position="118"/>
    </location>
</feature>
<keyword evidence="3" id="KW-1185">Reference proteome</keyword>
<dbReference type="Proteomes" id="UP000055060">
    <property type="component" value="Unassembled WGS sequence"/>
</dbReference>
<protein>
    <submittedName>
        <fullName evidence="2">Predicted membrane protein</fullName>
    </submittedName>
</protein>
<evidence type="ECO:0000313" key="3">
    <source>
        <dbReference type="Proteomes" id="UP000055060"/>
    </source>
</evidence>
<reference evidence="2" key="1">
    <citation type="submission" date="2015-07" db="EMBL/GenBank/DDBJ databases">
        <title>Draft Genome Sequences of Anaerolinea thermolimosa IMO-1, Bellilinea caldifistulae GOMI-1, Leptolinea tardivitalis YMTK-2, Levilinea saccharolytica KIBI-1,Longilinea arvoryzae KOME-1, Previously Described as Members of the Anaerolineaceae (Chloroflexi).</title>
        <authorList>
            <person name="Sekiguchi Y."/>
            <person name="Ohashi A."/>
            <person name="Matsuura N."/>
            <person name="Tourlousse M.D."/>
        </authorList>
    </citation>
    <scope>NUCLEOTIDE SEQUENCE [LARGE SCALE GENOMIC DNA]</scope>
    <source>
        <strain evidence="2">KOME-1</strain>
    </source>
</reference>
<gene>
    <name evidence="2" type="ORF">LARV_01579</name>
</gene>
<accession>A0A0S7B8I9</accession>
<proteinExistence type="predicted"/>
<organism evidence="2">
    <name type="scientific">Longilinea arvoryzae</name>
    <dbReference type="NCBI Taxonomy" id="360412"/>
    <lineage>
        <taxon>Bacteria</taxon>
        <taxon>Bacillati</taxon>
        <taxon>Chloroflexota</taxon>
        <taxon>Anaerolineae</taxon>
        <taxon>Anaerolineales</taxon>
        <taxon>Anaerolineaceae</taxon>
        <taxon>Longilinea</taxon>
    </lineage>
</organism>
<sequence length="266" mass="28800">MRNSPRLKTAAKLLLIAAILALLVLWLRFTPPGLLGKADAVGYAVCHRIDLRSFHLGSRPLPLCARCSGMYLGALASAIYQLRKGRRGGLPPRKLWLPLGLLGLAFAVDGTNSYLHFFPGFQGLYEPNNTLRLISGTGLGLLIPTLLLPAFHQTAWAELDPRPALDSWRSLAGLLLAGAGVVLLMLSGNPLILYPLALLSSATVLAILSTCYGLLVLIVVRGDGQARSLRDLWLPLVVGFAIALLQTFAIDWLRLTFTGTWNGFKL</sequence>
<dbReference type="STRING" id="360412.LARV_01579"/>
<feature type="transmembrane region" description="Helical" evidence="1">
    <location>
        <begin position="60"/>
        <end position="83"/>
    </location>
</feature>
<keyword evidence="1" id="KW-0812">Transmembrane</keyword>
<dbReference type="AlphaFoldDB" id="A0A0S7B8I9"/>
<keyword evidence="1" id="KW-1133">Transmembrane helix</keyword>
<dbReference type="Pfam" id="PF09858">
    <property type="entry name" value="DUF2085"/>
    <property type="match status" value="1"/>
</dbReference>
<evidence type="ECO:0000256" key="1">
    <source>
        <dbReference type="SAM" id="Phobius"/>
    </source>
</evidence>
<name>A0A0S7B8I9_9CHLR</name>
<dbReference type="EMBL" id="DF967972">
    <property type="protein sequence ID" value="GAP13823.1"/>
    <property type="molecule type" value="Genomic_DNA"/>
</dbReference>
<dbReference type="RefSeq" id="WP_075073132.1">
    <property type="nucleotide sequence ID" value="NZ_DF967972.1"/>
</dbReference>
<dbReference type="InterPro" id="IPR019206">
    <property type="entry name" value="DUF2085_TM"/>
</dbReference>